<keyword evidence="2" id="KW-0812">Transmembrane</keyword>
<evidence type="ECO:0000313" key="4">
    <source>
        <dbReference type="Proteomes" id="UP001465755"/>
    </source>
</evidence>
<feature type="transmembrane region" description="Helical" evidence="2">
    <location>
        <begin position="60"/>
        <end position="77"/>
    </location>
</feature>
<evidence type="ECO:0000256" key="1">
    <source>
        <dbReference type="SAM" id="MobiDB-lite"/>
    </source>
</evidence>
<dbReference type="EMBL" id="JALJOQ010000052">
    <property type="protein sequence ID" value="KAK9804158.1"/>
    <property type="molecule type" value="Genomic_DNA"/>
</dbReference>
<dbReference type="PANTHER" id="PTHR40861">
    <property type="entry name" value="DUF2183 DOMAIN-CONTAINING PROTEIN"/>
    <property type="match status" value="1"/>
</dbReference>
<feature type="transmembrane region" description="Helical" evidence="2">
    <location>
        <begin position="36"/>
        <end position="53"/>
    </location>
</feature>
<comment type="caution">
    <text evidence="3">The sequence shown here is derived from an EMBL/GenBank/DDBJ whole genome shotgun (WGS) entry which is preliminary data.</text>
</comment>
<feature type="compositionally biased region" description="Basic and acidic residues" evidence="1">
    <location>
        <begin position="463"/>
        <end position="479"/>
    </location>
</feature>
<protein>
    <recommendedName>
        <fullName evidence="5">Phosphatidate phosphatase APP1 catalytic domain-containing protein</fullName>
    </recommendedName>
</protein>
<proteinExistence type="predicted"/>
<reference evidence="3 4" key="1">
    <citation type="journal article" date="2024" name="Nat. Commun.">
        <title>Phylogenomics reveals the evolutionary origins of lichenization in chlorophyte algae.</title>
        <authorList>
            <person name="Puginier C."/>
            <person name="Libourel C."/>
            <person name="Otte J."/>
            <person name="Skaloud P."/>
            <person name="Haon M."/>
            <person name="Grisel S."/>
            <person name="Petersen M."/>
            <person name="Berrin J.G."/>
            <person name="Delaux P.M."/>
            <person name="Dal Grande F."/>
            <person name="Keller J."/>
        </authorList>
    </citation>
    <scope>NUCLEOTIDE SEQUENCE [LARGE SCALE GENOMIC DNA]</scope>
    <source>
        <strain evidence="3 4">SAG 2036</strain>
    </source>
</reference>
<sequence>MFLPLSWPTLVFCVLLIVYVGDDRTPLHFSRTVRRFYWAILSALITWIILTTLNRFDFERAEGVWIIVIAVIAASLVEDQIQRQRNLRPFTSKAVAIVQGTPEAQGKAEYLTSVIHTANEWQGSTIGIAKFFSLARGRLQRHRNSIREVLKSSHPTDLNYMLLHVNCAALLEIADATVLPVLTSPNCLHHLSVITRAALLDALQKVGMRHRPMRQLWAKEIIVNTFSGDLSRLKALLDDGGDYHTTFKLVYSDLQGNNQKEVKRHMQVQGQKALSAFQRQHPQGPPGISLKVISDIDDTLMCSGGRWPAGRDKRLPPLCVYPGVLALYNELDLGHMQRIEASKRAAEEHKRSMLEQLWGGSSGAESDAEEEPRPQRERSSLNPQRSGLLAATTLLLRTTASEVATMAQHPVRTGRSVLFGEPPEGEEPDVEPPSPRTVKRGIRTTLSRPLQGGEATAGSRSAEAARRREAQQRRRDRPATHANHLVFLSARPESYRGWTEELSLRSIFDPLIISGDMPGPPVLLMGSLRSGPQALYDYSVGTRSFRGSPRTLDSLLASRLAKRKLQRFKEYAALYPECCWVFIGDNGQGDVLVAEKLEQEIRGPDGQQRVLASFIHSVIPAKATVSYLQSSRYDKYARLAAWRDRNIYFHKTHVGMAVQAFTLGFMEEAGLHVVALEAVTALRRVRARFAFEDVDWGRVIRQLNRDLRAANACLPDELQISLIAIPTTSAVTSRRTSTVED</sequence>
<gene>
    <name evidence="3" type="ORF">WJX73_006372</name>
</gene>
<evidence type="ECO:0000256" key="2">
    <source>
        <dbReference type="SAM" id="Phobius"/>
    </source>
</evidence>
<keyword evidence="2" id="KW-1133">Transmembrane helix</keyword>
<keyword evidence="4" id="KW-1185">Reference proteome</keyword>
<accession>A0AAW1P809</accession>
<organism evidence="3 4">
    <name type="scientific">Symbiochloris irregularis</name>
    <dbReference type="NCBI Taxonomy" id="706552"/>
    <lineage>
        <taxon>Eukaryota</taxon>
        <taxon>Viridiplantae</taxon>
        <taxon>Chlorophyta</taxon>
        <taxon>core chlorophytes</taxon>
        <taxon>Trebouxiophyceae</taxon>
        <taxon>Trebouxiales</taxon>
        <taxon>Trebouxiaceae</taxon>
        <taxon>Symbiochloris</taxon>
    </lineage>
</organism>
<feature type="region of interest" description="Disordered" evidence="1">
    <location>
        <begin position="356"/>
        <end position="386"/>
    </location>
</feature>
<evidence type="ECO:0008006" key="5">
    <source>
        <dbReference type="Google" id="ProtNLM"/>
    </source>
</evidence>
<feature type="compositionally biased region" description="Low complexity" evidence="1">
    <location>
        <begin position="452"/>
        <end position="462"/>
    </location>
</feature>
<dbReference type="AlphaFoldDB" id="A0AAW1P809"/>
<keyword evidence="2" id="KW-0472">Membrane</keyword>
<dbReference type="Proteomes" id="UP001465755">
    <property type="component" value="Unassembled WGS sequence"/>
</dbReference>
<feature type="region of interest" description="Disordered" evidence="1">
    <location>
        <begin position="405"/>
        <end position="483"/>
    </location>
</feature>
<evidence type="ECO:0000313" key="3">
    <source>
        <dbReference type="EMBL" id="KAK9804158.1"/>
    </source>
</evidence>
<name>A0AAW1P809_9CHLO</name>
<dbReference type="PANTHER" id="PTHR40861:SF1">
    <property type="entry name" value="PHOSPHATIDATE PHOSPHATASE APP1 CATALYTIC DOMAIN-CONTAINING PROTEIN"/>
    <property type="match status" value="1"/>
</dbReference>